<sequence length="56" mass="6535">MPAKPRTSKTVTKNIRFSYSMLEQIEFALKSEKTRNFSAWVKEACREKLCNTGHKL</sequence>
<name>A0A0C5PAM3_SALET</name>
<reference evidence="2" key="1">
    <citation type="journal article" date="2015" name="Front. Microbiol.">
        <title>Comparative phenotypic and genotypic virulence of Salmonella strains isolated from Australian layer farms.</title>
        <authorList>
            <person name="McWhorter A.R."/>
            <person name="Chousalkar K.K."/>
        </authorList>
    </citation>
    <scope>NUCLEOTIDE SEQUENCE</scope>
    <source>
        <strain evidence="2">KC14ADL</strain>
    </source>
</reference>
<accession>A0A0C5PAM3</accession>
<dbReference type="Proteomes" id="UP000839661">
    <property type="component" value="Unassembled WGS sequence"/>
</dbReference>
<reference evidence="3" key="2">
    <citation type="submission" date="2018-08" db="EMBL/GenBank/DDBJ databases">
        <authorList>
            <consortium name="NARMS: The National Antimicrobial Resistance Monitoring System"/>
        </authorList>
    </citation>
    <scope>NUCLEOTIDE SEQUENCE [LARGE SCALE GENOMIC DNA]</scope>
    <source>
        <strain evidence="3">FSIS11808911</strain>
    </source>
</reference>
<dbReference type="EMBL" id="AAKLZH010000015">
    <property type="protein sequence ID" value="ECT1903679.1"/>
    <property type="molecule type" value="Genomic_DNA"/>
</dbReference>
<evidence type="ECO:0000259" key="1">
    <source>
        <dbReference type="Pfam" id="PF13132"/>
    </source>
</evidence>
<evidence type="ECO:0000313" key="2">
    <source>
        <dbReference type="EMBL" id="AJQ16724.1"/>
    </source>
</evidence>
<protein>
    <submittedName>
        <fullName evidence="3">DUF3950 domain-containing protein</fullName>
    </submittedName>
</protein>
<dbReference type="RefSeq" id="WP_001111006.1">
    <property type="nucleotide sequence ID" value="NZ_MTGP01000006.1"/>
</dbReference>
<dbReference type="InterPro" id="IPR025030">
    <property type="entry name" value="DUF3950"/>
</dbReference>
<feature type="domain" description="DUF3950" evidence="1">
    <location>
        <begin position="21"/>
        <end position="50"/>
    </location>
</feature>
<organism evidence="2">
    <name type="scientific">Salmonella enterica subsp. enterica serovar Adelaide</name>
    <dbReference type="NCBI Taxonomy" id="29473"/>
    <lineage>
        <taxon>Bacteria</taxon>
        <taxon>Pseudomonadati</taxon>
        <taxon>Pseudomonadota</taxon>
        <taxon>Gammaproteobacteria</taxon>
        <taxon>Enterobacterales</taxon>
        <taxon>Enterobacteriaceae</taxon>
        <taxon>Salmonella</taxon>
    </lineage>
</organism>
<dbReference type="EMBL" id="KP234055">
    <property type="protein sequence ID" value="AJQ16724.1"/>
    <property type="molecule type" value="Genomic_DNA"/>
</dbReference>
<proteinExistence type="predicted"/>
<evidence type="ECO:0000313" key="3">
    <source>
        <dbReference type="EMBL" id="ECT1903679.1"/>
    </source>
</evidence>
<dbReference type="Pfam" id="PF13132">
    <property type="entry name" value="DUF3950"/>
    <property type="match status" value="1"/>
</dbReference>
<dbReference type="AlphaFoldDB" id="A0A0C5PAM3"/>
<gene>
    <name evidence="2" type="primary">orfX</name>
    <name evidence="3" type="ORF">DX339_13295</name>
</gene>